<dbReference type="Proteomes" id="UP000191135">
    <property type="component" value="Chromosome"/>
</dbReference>
<protein>
    <submittedName>
        <fullName evidence="2">Calcineurin-like phosphoesterase</fullName>
    </submittedName>
</protein>
<dbReference type="PANTHER" id="PTHR30337">
    <property type="entry name" value="COMPONENT OF ATP-DEPENDENT DSDNA EXONUCLEASE"/>
    <property type="match status" value="1"/>
</dbReference>
<dbReference type="KEGG" id="mmed:Mame_01863"/>
<dbReference type="SUPFAM" id="SSF56300">
    <property type="entry name" value="Metallo-dependent phosphatases"/>
    <property type="match status" value="1"/>
</dbReference>
<dbReference type="OrthoDB" id="5695107at2"/>
<name>A0A1U9Z0I5_9HYPH</name>
<dbReference type="RefSeq" id="WP_018062932.1">
    <property type="nucleotide sequence ID" value="NZ_AQWH01000001.1"/>
</dbReference>
<dbReference type="AlphaFoldDB" id="A0A1U9Z0I5"/>
<evidence type="ECO:0000313" key="3">
    <source>
        <dbReference type="Proteomes" id="UP000191135"/>
    </source>
</evidence>
<evidence type="ECO:0000259" key="1">
    <source>
        <dbReference type="Pfam" id="PF00149"/>
    </source>
</evidence>
<organism evidence="2 3">
    <name type="scientific">Martelella mediterranea DSM 17316</name>
    <dbReference type="NCBI Taxonomy" id="1122214"/>
    <lineage>
        <taxon>Bacteria</taxon>
        <taxon>Pseudomonadati</taxon>
        <taxon>Pseudomonadota</taxon>
        <taxon>Alphaproteobacteria</taxon>
        <taxon>Hyphomicrobiales</taxon>
        <taxon>Aurantimonadaceae</taxon>
        <taxon>Martelella</taxon>
    </lineage>
</organism>
<accession>A0A1U9Z0I5</accession>
<dbReference type="InterPro" id="IPR050535">
    <property type="entry name" value="DNA_Repair-Maintenance_Comp"/>
</dbReference>
<proteinExistence type="predicted"/>
<feature type="domain" description="Calcineurin-like phosphoesterase" evidence="1">
    <location>
        <begin position="2"/>
        <end position="117"/>
    </location>
</feature>
<gene>
    <name evidence="2" type="ORF">Mame_01863</name>
</gene>
<dbReference type="STRING" id="1122214.Mame_01863"/>
<evidence type="ECO:0000313" key="2">
    <source>
        <dbReference type="EMBL" id="AQZ51205.1"/>
    </source>
</evidence>
<reference evidence="2 3" key="1">
    <citation type="submission" date="2017-03" db="EMBL/GenBank/DDBJ databases">
        <title>Foreign affairs: Plasmid Transfer between Roseobacters and Rhizobia.</title>
        <authorList>
            <person name="Bartling P."/>
            <person name="Bunk B."/>
            <person name="Overmann J."/>
            <person name="Brinkmann H."/>
            <person name="Petersen J."/>
        </authorList>
    </citation>
    <scope>NUCLEOTIDE SEQUENCE [LARGE SCALE GENOMIC DNA]</scope>
    <source>
        <strain evidence="2 3">MACL11</strain>
    </source>
</reference>
<dbReference type="InterPro" id="IPR029052">
    <property type="entry name" value="Metallo-depent_PP-like"/>
</dbReference>
<dbReference type="Gene3D" id="3.60.21.10">
    <property type="match status" value="2"/>
</dbReference>
<keyword evidence="3" id="KW-1185">Reference proteome</keyword>
<dbReference type="InterPro" id="IPR004843">
    <property type="entry name" value="Calcineurin-like_PHP"/>
</dbReference>
<dbReference type="eggNOG" id="COG1409">
    <property type="taxonomic scope" value="Bacteria"/>
</dbReference>
<dbReference type="GO" id="GO:0016787">
    <property type="term" value="F:hydrolase activity"/>
    <property type="evidence" value="ECO:0007669"/>
    <property type="project" value="InterPro"/>
</dbReference>
<dbReference type="EMBL" id="CP020330">
    <property type="protein sequence ID" value="AQZ51205.1"/>
    <property type="molecule type" value="Genomic_DNA"/>
</dbReference>
<dbReference type="Pfam" id="PF00149">
    <property type="entry name" value="Metallophos"/>
    <property type="match status" value="1"/>
</dbReference>
<sequence>MIRIAVLADPHLHDVRFGSAAAEAPFVRSLADSLHSTRIFNESEAAFRAALDAVVAEGIRLCIIAGDLTDDGQPANWQAVSDLLADYSRLHGIRFFATPGNHDQWSMTGKPLAKNFVDPVGNVDVYAAPGAAPGKEARPCPGMRMVGYDETLPYAGQFGYRPQPSDLYWETPFGTSPDMADRRARTAVEGGESALISDMSYLVEPVEGLWLLSIDANVYLPNTDGGHDDCSKDGWNATVRHKPYLLHWMRDVARRARAENKRLVAFSHYPVADIFRGLTAALETLPGSRAGARRMPTPDVAAAIAATGLPLHFSGHWHVDATAAEAGLVNVSVPSTVAYPPGWKCLEIGSGGMDISDRAVSDAPGFDAWFARYVAEADRTDQDGSILSVADYREFLDRHFRAIVLERRLPEDWPPQMQAMARSARLPEIADLLSLPQAGLPAIAVADILVDWYRLREAGGGAAAGISKERRALYAELARSCAGMDFPEGSDAAILAVFLRTLGLLLTGNDAKRTALDRLREAFVPC</sequence>